<keyword evidence="3" id="KW-0227">DNA damage</keyword>
<keyword evidence="5" id="KW-0234">DNA repair</keyword>
<dbReference type="Pfam" id="PF20168">
    <property type="entry name" value="PDS5"/>
    <property type="match status" value="1"/>
</dbReference>
<dbReference type="AlphaFoldDB" id="A0A1R3JTM2"/>
<keyword evidence="10" id="KW-1185">Reference proteome</keyword>
<evidence type="ECO:0000256" key="1">
    <source>
        <dbReference type="ARBA" id="ARBA00004123"/>
    </source>
</evidence>
<proteinExistence type="predicted"/>
<organism evidence="9 10">
    <name type="scientific">Corchorus olitorius</name>
    <dbReference type="NCBI Taxonomy" id="93759"/>
    <lineage>
        <taxon>Eukaryota</taxon>
        <taxon>Viridiplantae</taxon>
        <taxon>Streptophyta</taxon>
        <taxon>Embryophyta</taxon>
        <taxon>Tracheophyta</taxon>
        <taxon>Spermatophyta</taxon>
        <taxon>Magnoliopsida</taxon>
        <taxon>eudicotyledons</taxon>
        <taxon>Gunneridae</taxon>
        <taxon>Pentapetalae</taxon>
        <taxon>rosids</taxon>
        <taxon>malvids</taxon>
        <taxon>Malvales</taxon>
        <taxon>Malvaceae</taxon>
        <taxon>Grewioideae</taxon>
        <taxon>Apeibeae</taxon>
        <taxon>Corchorus</taxon>
    </lineage>
</organism>
<dbReference type="SUPFAM" id="SSF48371">
    <property type="entry name" value="ARM repeat"/>
    <property type="match status" value="1"/>
</dbReference>
<keyword evidence="6" id="KW-0539">Nucleus</keyword>
<dbReference type="InterPro" id="IPR039776">
    <property type="entry name" value="Pds5"/>
</dbReference>
<feature type="region of interest" description="Disordered" evidence="8">
    <location>
        <begin position="574"/>
        <end position="663"/>
    </location>
</feature>
<feature type="compositionally biased region" description="Basic and acidic residues" evidence="8">
    <location>
        <begin position="606"/>
        <end position="620"/>
    </location>
</feature>
<protein>
    <recommendedName>
        <fullName evidence="11">Armadillo-like helical</fullName>
    </recommendedName>
</protein>
<feature type="compositionally biased region" description="Basic and acidic residues" evidence="8">
    <location>
        <begin position="637"/>
        <end position="653"/>
    </location>
</feature>
<comment type="caution">
    <text evidence="9">The sequence shown here is derived from an EMBL/GenBank/DDBJ whole genome shotgun (WGS) entry which is preliminary data.</text>
</comment>
<name>A0A1R3JTM2_9ROSI</name>
<evidence type="ECO:0000256" key="6">
    <source>
        <dbReference type="ARBA" id="ARBA00023242"/>
    </source>
</evidence>
<dbReference type="GO" id="GO:0007064">
    <property type="term" value="P:mitotic sister chromatid cohesion"/>
    <property type="evidence" value="ECO:0007669"/>
    <property type="project" value="InterPro"/>
</dbReference>
<dbReference type="GO" id="GO:0035825">
    <property type="term" value="P:homologous recombination"/>
    <property type="evidence" value="ECO:0007669"/>
    <property type="project" value="UniProtKB-ARBA"/>
</dbReference>
<feature type="compositionally biased region" description="Low complexity" evidence="8">
    <location>
        <begin position="590"/>
        <end position="599"/>
    </location>
</feature>
<dbReference type="GO" id="GO:0000785">
    <property type="term" value="C:chromatin"/>
    <property type="evidence" value="ECO:0007669"/>
    <property type="project" value="TreeGrafter"/>
</dbReference>
<sequence length="758" mass="84631">MVASDGKNRRSESNLKEMGNKLMHHPNLPADRLLLLLDEVEKCLKKVDQSPRVSMLNALSTVTKALVANHLFRHSNEDVKVAVASCIAELTRITAPNAPYDDNQMKEVFKLIVSSLKDLSDKCSRSYIKRASILENIADIKLCLVMLDLDCDELIIEMLQHFFKAMRDYHPQNVFSDMERIMTLVLEESDNISMDLLLPILHIVKRDNKEVLPMARELVVRVLGCSASNLKPYLMQAVKKSGFSLCHYSEIVASICKETSDDVEQKDAVTNNLQGKDDSLTDLNSFKKKDHDNCADRANNVDKTSIAEPDILGTDKVVNSECKSDTKKRLTKPNLLRTESSANLYIHENGVENVLDLKKDSKDLPGSFHEDLSVNASLLNQNETGIRPSILKSTEPSENLYTIKKEVKTLPDHKKDRKDDAPGVSDEDLSIHMAVSLQNKEEADYQPSLEATEPSEKICICEKEVETLSDHKKESKDTPSSLHEDLSVDEGVSFQNHKEMVVPPTSPKPKGHAPTDLTSTIPSGNVYDAKAQRVDSKMNKIKSIIDDACATYEATRDLEAALNRFSGEMVAVLSSKKDKSPAKVDETKTENGTSTTTSKVRPLEQSLKKLDATSKNRDGLSSKLPELNQKQHLVKCISEKNGAKSSTRNDEKPKKRKRVAPSSSACEKRACYKAVEGTQNSLDEMSSEVKVKTTEKESLNDMTLYQKCLEELQDLEGLDDAEFAKAVNALKDDKNAIAFTTIKGPRRLVWLRSLWQAL</sequence>
<evidence type="ECO:0008006" key="11">
    <source>
        <dbReference type="Google" id="ProtNLM"/>
    </source>
</evidence>
<accession>A0A1R3JTM2</accession>
<feature type="region of interest" description="Disordered" evidence="8">
    <location>
        <begin position="501"/>
        <end position="524"/>
    </location>
</feature>
<evidence type="ECO:0000256" key="4">
    <source>
        <dbReference type="ARBA" id="ARBA00022776"/>
    </source>
</evidence>
<keyword evidence="4" id="KW-0498">Mitosis</keyword>
<dbReference type="InterPro" id="IPR016024">
    <property type="entry name" value="ARM-type_fold"/>
</dbReference>
<dbReference type="OrthoDB" id="200660at2759"/>
<dbReference type="GO" id="GO:0051301">
    <property type="term" value="P:cell division"/>
    <property type="evidence" value="ECO:0007669"/>
    <property type="project" value="UniProtKB-KW"/>
</dbReference>
<comment type="subcellular location">
    <subcellularLocation>
        <location evidence="1">Nucleus</location>
    </subcellularLocation>
</comment>
<dbReference type="Proteomes" id="UP000187203">
    <property type="component" value="Unassembled WGS sequence"/>
</dbReference>
<gene>
    <name evidence="9" type="ORF">COLO4_14074</name>
</gene>
<keyword evidence="7" id="KW-0131">Cell cycle</keyword>
<dbReference type="GO" id="GO:0006281">
    <property type="term" value="P:DNA repair"/>
    <property type="evidence" value="ECO:0007669"/>
    <property type="project" value="UniProtKB-KW"/>
</dbReference>
<evidence type="ECO:0000256" key="3">
    <source>
        <dbReference type="ARBA" id="ARBA00022763"/>
    </source>
</evidence>
<evidence type="ECO:0000256" key="2">
    <source>
        <dbReference type="ARBA" id="ARBA00022618"/>
    </source>
</evidence>
<evidence type="ECO:0000313" key="9">
    <source>
        <dbReference type="EMBL" id="OMO98195.1"/>
    </source>
</evidence>
<dbReference type="EMBL" id="AWUE01015372">
    <property type="protein sequence ID" value="OMO98195.1"/>
    <property type="molecule type" value="Genomic_DNA"/>
</dbReference>
<keyword evidence="2" id="KW-0132">Cell division</keyword>
<evidence type="ECO:0000256" key="8">
    <source>
        <dbReference type="SAM" id="MobiDB-lite"/>
    </source>
</evidence>
<evidence type="ECO:0000256" key="5">
    <source>
        <dbReference type="ARBA" id="ARBA00023204"/>
    </source>
</evidence>
<evidence type="ECO:0000256" key="7">
    <source>
        <dbReference type="ARBA" id="ARBA00023306"/>
    </source>
</evidence>
<evidence type="ECO:0000313" key="10">
    <source>
        <dbReference type="Proteomes" id="UP000187203"/>
    </source>
</evidence>
<reference evidence="10" key="1">
    <citation type="submission" date="2013-09" db="EMBL/GenBank/DDBJ databases">
        <title>Corchorus olitorius genome sequencing.</title>
        <authorList>
            <person name="Alam M."/>
            <person name="Haque M.S."/>
            <person name="Islam M.S."/>
            <person name="Emdad E.M."/>
            <person name="Islam M.M."/>
            <person name="Ahmed B."/>
            <person name="Halim A."/>
            <person name="Hossen Q.M.M."/>
            <person name="Hossain M.Z."/>
            <person name="Ahmed R."/>
            <person name="Khan M.M."/>
            <person name="Islam R."/>
            <person name="Rashid M.M."/>
            <person name="Khan S.A."/>
            <person name="Rahman M.S."/>
            <person name="Alam M."/>
            <person name="Yahiya A.S."/>
            <person name="Khan M.S."/>
            <person name="Azam M.S."/>
            <person name="Haque T."/>
            <person name="Lashkar M.Z.H."/>
            <person name="Akhand A.I."/>
            <person name="Morshed G."/>
            <person name="Roy S."/>
            <person name="Uddin K.S."/>
            <person name="Rabeya T."/>
            <person name="Hossain A.S."/>
            <person name="Chowdhury A."/>
            <person name="Snigdha A.R."/>
            <person name="Mortoza M.S."/>
            <person name="Matin S.A."/>
            <person name="Hoque S.M.E."/>
            <person name="Islam M.K."/>
            <person name="Roy D.K."/>
            <person name="Haider R."/>
            <person name="Moosa M.M."/>
            <person name="Elias S.M."/>
            <person name="Hasan A.M."/>
            <person name="Jahan S."/>
            <person name="Shafiuddin M."/>
            <person name="Mahmood N."/>
            <person name="Shommy N.S."/>
        </authorList>
    </citation>
    <scope>NUCLEOTIDE SEQUENCE [LARGE SCALE GENOMIC DNA]</scope>
    <source>
        <strain evidence="10">cv. O-4</strain>
    </source>
</reference>
<dbReference type="STRING" id="93759.A0A1R3JTM2"/>
<feature type="compositionally biased region" description="Basic and acidic residues" evidence="8">
    <location>
        <begin position="575"/>
        <end position="589"/>
    </location>
</feature>
<dbReference type="PANTHER" id="PTHR12663:SF3">
    <property type="entry name" value="SISTER CHROMATID COHESION PROTEIN PDS5 HOMOLOG C"/>
    <property type="match status" value="1"/>
</dbReference>
<dbReference type="GO" id="GO:0005634">
    <property type="term" value="C:nucleus"/>
    <property type="evidence" value="ECO:0007669"/>
    <property type="project" value="UniProtKB-SubCell"/>
</dbReference>
<dbReference type="PANTHER" id="PTHR12663">
    <property type="entry name" value="ANDROGEN INDUCED INHIBITOR OF PROLIFERATION AS3 / PDS5-RELATED"/>
    <property type="match status" value="1"/>
</dbReference>